<proteinExistence type="predicted"/>
<keyword evidence="1" id="KW-0547">Nucleotide-binding</keyword>
<dbReference type="CDD" id="cd18809">
    <property type="entry name" value="SF1_C_RecD"/>
    <property type="match status" value="1"/>
</dbReference>
<dbReference type="Proteomes" id="UP000257706">
    <property type="component" value="Unassembled WGS sequence"/>
</dbReference>
<dbReference type="Pfam" id="PF13538">
    <property type="entry name" value="UvrD_C_2"/>
    <property type="match status" value="1"/>
</dbReference>
<feature type="domain" description="TATA-binding-like protein" evidence="5">
    <location>
        <begin position="648"/>
        <end position="724"/>
    </location>
</feature>
<name>A0A3B9IHX4_9PROT</name>
<evidence type="ECO:0000256" key="2">
    <source>
        <dbReference type="ARBA" id="ARBA00022840"/>
    </source>
</evidence>
<feature type="domain" description="UvrD-like helicase C-terminal" evidence="4">
    <location>
        <begin position="465"/>
        <end position="515"/>
    </location>
</feature>
<dbReference type="GO" id="GO:0005524">
    <property type="term" value="F:ATP binding"/>
    <property type="evidence" value="ECO:0007669"/>
    <property type="project" value="UniProtKB-KW"/>
</dbReference>
<comment type="caution">
    <text evidence="6">The sequence shown here is derived from an EMBL/GenBank/DDBJ whole genome shotgun (WGS) entry which is preliminary data.</text>
</comment>
<evidence type="ECO:0000256" key="3">
    <source>
        <dbReference type="SAM" id="MobiDB-lite"/>
    </source>
</evidence>
<dbReference type="EMBL" id="DMAI01000132">
    <property type="protein sequence ID" value="HAE47464.1"/>
    <property type="molecule type" value="Genomic_DNA"/>
</dbReference>
<dbReference type="SUPFAM" id="SSF52540">
    <property type="entry name" value="P-loop containing nucleoside triphosphate hydrolases"/>
    <property type="match status" value="2"/>
</dbReference>
<feature type="domain" description="TATA-binding-like protein" evidence="5">
    <location>
        <begin position="564"/>
        <end position="630"/>
    </location>
</feature>
<dbReference type="InterPro" id="IPR050534">
    <property type="entry name" value="Coronavir_polyprotein_1ab"/>
</dbReference>
<dbReference type="PANTHER" id="PTHR43788:SF6">
    <property type="entry name" value="DNA HELICASE B"/>
    <property type="match status" value="1"/>
</dbReference>
<dbReference type="InterPro" id="IPR054572">
    <property type="entry name" value="TBP-TOTE"/>
</dbReference>
<protein>
    <submittedName>
        <fullName evidence="6">AAA family ATPase</fullName>
    </submittedName>
</protein>
<evidence type="ECO:0000259" key="5">
    <source>
        <dbReference type="Pfam" id="PF22721"/>
    </source>
</evidence>
<dbReference type="GO" id="GO:0003678">
    <property type="term" value="F:DNA helicase activity"/>
    <property type="evidence" value="ECO:0007669"/>
    <property type="project" value="UniProtKB-ARBA"/>
</dbReference>
<dbReference type="InterPro" id="IPR027785">
    <property type="entry name" value="UvrD-like_helicase_C"/>
</dbReference>
<keyword evidence="2" id="KW-0067">ATP-binding</keyword>
<organism evidence="6 7">
    <name type="scientific">Tistrella mobilis</name>
    <dbReference type="NCBI Taxonomy" id="171437"/>
    <lineage>
        <taxon>Bacteria</taxon>
        <taxon>Pseudomonadati</taxon>
        <taxon>Pseudomonadota</taxon>
        <taxon>Alphaproteobacteria</taxon>
        <taxon>Geminicoccales</taxon>
        <taxon>Geminicoccaceae</taxon>
        <taxon>Tistrella</taxon>
    </lineage>
</organism>
<dbReference type="AlphaFoldDB" id="A0A3B9IHX4"/>
<dbReference type="Pfam" id="PF13245">
    <property type="entry name" value="AAA_19"/>
    <property type="match status" value="1"/>
</dbReference>
<evidence type="ECO:0000313" key="6">
    <source>
        <dbReference type="EMBL" id="HAE47464.1"/>
    </source>
</evidence>
<dbReference type="Gene3D" id="3.40.50.300">
    <property type="entry name" value="P-loop containing nucleotide triphosphate hydrolases"/>
    <property type="match status" value="2"/>
</dbReference>
<sequence>MTGEMTRPSDAMPIRLTPIRPTPIRPTPDQAAALDAIEGFLRDDGLDAFILRGGAGTGKTALIAALVGRLAARNLSPALVAPTGRAARILTHKVGRIAGGEAAAAVTIHRAIYALDRIEVNEEAVSETDPGLRMIFPLRGEETVAPLIVVDEASMVGDREMQGDLLRFGSGRLLADLIAFCRMRRPGRAGDRLAKLLFVGDPAQLPPVGEETSPALDAGYLAATFGLKVAGFDLAVVLRQAEGSAILNRATRIREALAAGRFDTLSLRPDATEPDATEPDATEPDATEIVEVDAAGAVGLIVGGIRARDQVVAVVASNATALDYNRSVRERLWGDAALPVQPGDTLLVNRNSRRHGLSNGDVVKVLSVDQTAETVPVPLAGGHLVTLRFRHAVVAHREGDGTVVRTRCLLLENLLDQPGRDLTPLEQRALLVHFRTRHPDLSPKSAAFRQAIVEDPYVNALQVKYGYAMTCHKAQGGEWQTVLVHFAPGRGQRNPAFFRWAYTAVTRAVGRLILVNPPDFSPADIWAPDPAPAATADGPAEDPRADPDWHRLSFPAAAAPLMPVHRRLRAFWAARGITIDGLQHLQYCERYTLAREGRRVMVQYHYNGKFQPGRAGMAPGGGDAALAEEALAAFRPAADGTAEGGQPAFIRDFLVELDAALAGTSIRRTGQKSMPYRLRIALADATRRGEIDVIHDARQNWTAVQEVGGPGATGGLCDDLRRLMTDRIGRGA</sequence>
<gene>
    <name evidence="6" type="ORF">DCK97_08595</name>
</gene>
<evidence type="ECO:0000259" key="4">
    <source>
        <dbReference type="Pfam" id="PF13538"/>
    </source>
</evidence>
<dbReference type="Pfam" id="PF22721">
    <property type="entry name" value="TBP-TOTE"/>
    <property type="match status" value="2"/>
</dbReference>
<feature type="region of interest" description="Disordered" evidence="3">
    <location>
        <begin position="1"/>
        <end position="25"/>
    </location>
</feature>
<reference evidence="6 7" key="1">
    <citation type="journal article" date="2018" name="Nat. Biotechnol.">
        <title>A standardized bacterial taxonomy based on genome phylogeny substantially revises the tree of life.</title>
        <authorList>
            <person name="Parks D.H."/>
            <person name="Chuvochina M."/>
            <person name="Waite D.W."/>
            <person name="Rinke C."/>
            <person name="Skarshewski A."/>
            <person name="Chaumeil P.A."/>
            <person name="Hugenholtz P."/>
        </authorList>
    </citation>
    <scope>NUCLEOTIDE SEQUENCE [LARGE SCALE GENOMIC DNA]</scope>
    <source>
        <strain evidence="6">UBA8739</strain>
    </source>
</reference>
<evidence type="ECO:0000313" key="7">
    <source>
        <dbReference type="Proteomes" id="UP000257706"/>
    </source>
</evidence>
<dbReference type="PANTHER" id="PTHR43788">
    <property type="entry name" value="DNA2/NAM7 HELICASE FAMILY MEMBER"/>
    <property type="match status" value="1"/>
</dbReference>
<evidence type="ECO:0000256" key="1">
    <source>
        <dbReference type="ARBA" id="ARBA00022741"/>
    </source>
</evidence>
<dbReference type="InterPro" id="IPR027417">
    <property type="entry name" value="P-loop_NTPase"/>
</dbReference>
<accession>A0A3B9IHX4</accession>